<dbReference type="GeneID" id="108631981"/>
<dbReference type="PANTHER" id="PTHR24292:SF104">
    <property type="entry name" value="CYTOCHROME P450 308A1-RELATED"/>
    <property type="match status" value="1"/>
</dbReference>
<keyword evidence="5 13" id="KW-0349">Heme</keyword>
<feature type="transmembrane region" description="Helical" evidence="15">
    <location>
        <begin position="6"/>
        <end position="25"/>
    </location>
</feature>
<dbReference type="InterPro" id="IPR001128">
    <property type="entry name" value="Cyt_P450"/>
</dbReference>
<keyword evidence="15" id="KW-1133">Transmembrane helix</keyword>
<evidence type="ECO:0000256" key="10">
    <source>
        <dbReference type="ARBA" id="ARBA00023004"/>
    </source>
</evidence>
<comment type="subcellular location">
    <subcellularLocation>
        <location evidence="3">Endoplasmic reticulum membrane</location>
        <topology evidence="3">Peripheral membrane protein</topology>
    </subcellularLocation>
    <subcellularLocation>
        <location evidence="2">Microsome membrane</location>
        <topology evidence="2">Peripheral membrane protein</topology>
    </subcellularLocation>
</comment>
<comment type="similarity">
    <text evidence="4 14">Belongs to the cytochrome P450 family.</text>
</comment>
<evidence type="ECO:0000313" key="16">
    <source>
        <dbReference type="Proteomes" id="UP000694925"/>
    </source>
</evidence>
<evidence type="ECO:0000256" key="8">
    <source>
        <dbReference type="ARBA" id="ARBA00022848"/>
    </source>
</evidence>
<dbReference type="Gene3D" id="1.10.630.10">
    <property type="entry name" value="Cytochrome P450"/>
    <property type="match status" value="1"/>
</dbReference>
<gene>
    <name evidence="17" type="primary">LOC108631981</name>
</gene>
<evidence type="ECO:0000256" key="7">
    <source>
        <dbReference type="ARBA" id="ARBA00022824"/>
    </source>
</evidence>
<dbReference type="Proteomes" id="UP000694925">
    <property type="component" value="Unplaced"/>
</dbReference>
<dbReference type="Pfam" id="PF00067">
    <property type="entry name" value="p450"/>
    <property type="match status" value="1"/>
</dbReference>
<proteinExistence type="inferred from homology"/>
<dbReference type="PRINTS" id="PR00463">
    <property type="entry name" value="EP450I"/>
</dbReference>
<dbReference type="InterPro" id="IPR002401">
    <property type="entry name" value="Cyt_P450_E_grp-I"/>
</dbReference>
<dbReference type="InterPro" id="IPR050476">
    <property type="entry name" value="Insect_CytP450_Detox"/>
</dbReference>
<dbReference type="GO" id="GO:0020037">
    <property type="term" value="F:heme binding"/>
    <property type="evidence" value="ECO:0007669"/>
    <property type="project" value="InterPro"/>
</dbReference>
<dbReference type="PRINTS" id="PR00385">
    <property type="entry name" value="P450"/>
</dbReference>
<evidence type="ECO:0000256" key="3">
    <source>
        <dbReference type="ARBA" id="ARBA00004406"/>
    </source>
</evidence>
<keyword evidence="9 14" id="KW-0560">Oxidoreductase</keyword>
<dbReference type="InterPro" id="IPR017972">
    <property type="entry name" value="Cyt_P450_CS"/>
</dbReference>
<dbReference type="GO" id="GO:0005789">
    <property type="term" value="C:endoplasmic reticulum membrane"/>
    <property type="evidence" value="ECO:0007669"/>
    <property type="project" value="UniProtKB-SubCell"/>
</dbReference>
<evidence type="ECO:0000313" key="17">
    <source>
        <dbReference type="RefSeq" id="XP_017891747.1"/>
    </source>
</evidence>
<evidence type="ECO:0000256" key="12">
    <source>
        <dbReference type="ARBA" id="ARBA00023136"/>
    </source>
</evidence>
<keyword evidence="12 15" id="KW-0472">Membrane</keyword>
<accession>A0AAJ7JEN6</accession>
<dbReference type="SUPFAM" id="SSF48264">
    <property type="entry name" value="Cytochrome P450"/>
    <property type="match status" value="1"/>
</dbReference>
<evidence type="ECO:0000256" key="1">
    <source>
        <dbReference type="ARBA" id="ARBA00001971"/>
    </source>
</evidence>
<evidence type="ECO:0000256" key="11">
    <source>
        <dbReference type="ARBA" id="ARBA00023033"/>
    </source>
</evidence>
<comment type="cofactor">
    <cofactor evidence="1 13">
        <name>heme</name>
        <dbReference type="ChEBI" id="CHEBI:30413"/>
    </cofactor>
</comment>
<sequence length="492" mass="57355">MGYLEICLVVVLIAAWYYWTCFHFWKRRGVVGPRPAPIFGNGKDLMFGKISLAEYAHQLYTRYRNEEMVGLYLPSPALLLIDTERIREVLIKNFSSFMDRGIGVYEKTDPTTMNLVNLEPERWRPLRIKLNTAFTTGKMKQMFPLILECNQMFEKRLSKSVDKGEPIDVRALSARYTMDVICSCAFGMDIQALDDMIVGILRGSTNFNLEWHIRHKMRIFAPWLYNLMGYVVSEKVLSPFFLRILKDTAKLREENNMHMTDLLQVILDIRKHPESMSDIQISDELLSAQVCMFMIVGYETSATTMGNAMYELARNHEIQDKLRAEIREYYAKSNGNLEYEDVKKLKYLDQVYQETLRMYPVLNTIQRKSVTDYTFKNSNITIPKGTIIHIPYYSIQRDPAYYPDPDKFDPERFSDEAVTSRNSMHFIAFGDGPRNCIGKRFATYETKLGLITFFRNYKVDVCEKTTSYKFDPNHVLLAPIGGIHLKVTRVEY</sequence>
<dbReference type="PANTHER" id="PTHR24292">
    <property type="entry name" value="CYTOCHROME P450"/>
    <property type="match status" value="1"/>
</dbReference>
<keyword evidence="6 13" id="KW-0479">Metal-binding</keyword>
<evidence type="ECO:0000256" key="6">
    <source>
        <dbReference type="ARBA" id="ARBA00022723"/>
    </source>
</evidence>
<evidence type="ECO:0000256" key="2">
    <source>
        <dbReference type="ARBA" id="ARBA00004174"/>
    </source>
</evidence>
<keyword evidence="16" id="KW-1185">Reference proteome</keyword>
<dbReference type="RefSeq" id="XP_017891747.1">
    <property type="nucleotide sequence ID" value="XM_018036258.2"/>
</dbReference>
<protein>
    <submittedName>
        <fullName evidence="17">Cytochrome P450 6B1-like</fullName>
    </submittedName>
</protein>
<dbReference type="InterPro" id="IPR036396">
    <property type="entry name" value="Cyt_P450_sf"/>
</dbReference>
<evidence type="ECO:0000256" key="5">
    <source>
        <dbReference type="ARBA" id="ARBA00022617"/>
    </source>
</evidence>
<evidence type="ECO:0000256" key="4">
    <source>
        <dbReference type="ARBA" id="ARBA00010617"/>
    </source>
</evidence>
<keyword evidence="8" id="KW-0492">Microsome</keyword>
<dbReference type="KEGG" id="ccal:108631981"/>
<reference evidence="17" key="1">
    <citation type="submission" date="2025-08" db="UniProtKB">
        <authorList>
            <consortium name="RefSeq"/>
        </authorList>
    </citation>
    <scope>IDENTIFICATION</scope>
    <source>
        <tissue evidence="17">Whole body</tissue>
    </source>
</reference>
<dbReference type="GO" id="GO:0005506">
    <property type="term" value="F:iron ion binding"/>
    <property type="evidence" value="ECO:0007669"/>
    <property type="project" value="InterPro"/>
</dbReference>
<feature type="binding site" description="axial binding residue" evidence="13">
    <location>
        <position position="436"/>
    </location>
    <ligand>
        <name>heme</name>
        <dbReference type="ChEBI" id="CHEBI:30413"/>
    </ligand>
    <ligandPart>
        <name>Fe</name>
        <dbReference type="ChEBI" id="CHEBI:18248"/>
    </ligandPart>
</feature>
<keyword evidence="11 14" id="KW-0503">Monooxygenase</keyword>
<name>A0AAJ7JEN6_9HYME</name>
<dbReference type="PROSITE" id="PS00086">
    <property type="entry name" value="CYTOCHROME_P450"/>
    <property type="match status" value="1"/>
</dbReference>
<evidence type="ECO:0000256" key="15">
    <source>
        <dbReference type="SAM" id="Phobius"/>
    </source>
</evidence>
<evidence type="ECO:0000256" key="9">
    <source>
        <dbReference type="ARBA" id="ARBA00023002"/>
    </source>
</evidence>
<keyword evidence="10 13" id="KW-0408">Iron</keyword>
<evidence type="ECO:0000256" key="13">
    <source>
        <dbReference type="PIRSR" id="PIRSR602401-1"/>
    </source>
</evidence>
<dbReference type="AlphaFoldDB" id="A0AAJ7JEN6"/>
<dbReference type="GO" id="GO:0016705">
    <property type="term" value="F:oxidoreductase activity, acting on paired donors, with incorporation or reduction of molecular oxygen"/>
    <property type="evidence" value="ECO:0007669"/>
    <property type="project" value="InterPro"/>
</dbReference>
<organism evidence="16 17">
    <name type="scientific">Ceratina calcarata</name>
    <dbReference type="NCBI Taxonomy" id="156304"/>
    <lineage>
        <taxon>Eukaryota</taxon>
        <taxon>Metazoa</taxon>
        <taxon>Ecdysozoa</taxon>
        <taxon>Arthropoda</taxon>
        <taxon>Hexapoda</taxon>
        <taxon>Insecta</taxon>
        <taxon>Pterygota</taxon>
        <taxon>Neoptera</taxon>
        <taxon>Endopterygota</taxon>
        <taxon>Hymenoptera</taxon>
        <taxon>Apocrita</taxon>
        <taxon>Aculeata</taxon>
        <taxon>Apoidea</taxon>
        <taxon>Anthophila</taxon>
        <taxon>Apidae</taxon>
        <taxon>Ceratina</taxon>
        <taxon>Zadontomerus</taxon>
    </lineage>
</organism>
<keyword evidence="15" id="KW-0812">Transmembrane</keyword>
<keyword evidence="7" id="KW-0256">Endoplasmic reticulum</keyword>
<evidence type="ECO:0000256" key="14">
    <source>
        <dbReference type="RuleBase" id="RU000461"/>
    </source>
</evidence>
<dbReference type="GO" id="GO:0004497">
    <property type="term" value="F:monooxygenase activity"/>
    <property type="evidence" value="ECO:0007669"/>
    <property type="project" value="UniProtKB-KW"/>
</dbReference>
<dbReference type="FunFam" id="1.10.630.10:FF:000042">
    <property type="entry name" value="Cytochrome P450"/>
    <property type="match status" value="1"/>
</dbReference>
<dbReference type="CDD" id="cd11056">
    <property type="entry name" value="CYP6-like"/>
    <property type="match status" value="1"/>
</dbReference>